<feature type="region of interest" description="Disordered" evidence="1">
    <location>
        <begin position="378"/>
        <end position="491"/>
    </location>
</feature>
<dbReference type="InterPro" id="IPR007268">
    <property type="entry name" value="Rad9/Ddc1"/>
</dbReference>
<keyword evidence="3" id="KW-1185">Reference proteome</keyword>
<dbReference type="InterPro" id="IPR026217">
    <property type="entry name" value="Ddc1"/>
</dbReference>
<dbReference type="AlphaFoldDB" id="A0A7H9HKQ0"/>
<dbReference type="GO" id="GO:0051321">
    <property type="term" value="P:meiotic cell cycle"/>
    <property type="evidence" value="ECO:0007669"/>
    <property type="project" value="InterPro"/>
</dbReference>
<dbReference type="Proteomes" id="UP000510647">
    <property type="component" value="Chromosome 1"/>
</dbReference>
<evidence type="ECO:0000313" key="3">
    <source>
        <dbReference type="Proteomes" id="UP000510647"/>
    </source>
</evidence>
<dbReference type="OrthoDB" id="3992718at2759"/>
<dbReference type="GO" id="GO:0071479">
    <property type="term" value="P:cellular response to ionizing radiation"/>
    <property type="evidence" value="ECO:0007669"/>
    <property type="project" value="TreeGrafter"/>
</dbReference>
<dbReference type="GO" id="GO:0030896">
    <property type="term" value="C:checkpoint clamp complex"/>
    <property type="evidence" value="ECO:0007669"/>
    <property type="project" value="InterPro"/>
</dbReference>
<evidence type="ECO:0000256" key="1">
    <source>
        <dbReference type="SAM" id="MobiDB-lite"/>
    </source>
</evidence>
<organism evidence="2 3">
    <name type="scientific">Torulaspora globosa</name>
    <dbReference type="NCBI Taxonomy" id="48254"/>
    <lineage>
        <taxon>Eukaryota</taxon>
        <taxon>Fungi</taxon>
        <taxon>Dikarya</taxon>
        <taxon>Ascomycota</taxon>
        <taxon>Saccharomycotina</taxon>
        <taxon>Saccharomycetes</taxon>
        <taxon>Saccharomycetales</taxon>
        <taxon>Saccharomycetaceae</taxon>
        <taxon>Torulaspora</taxon>
    </lineage>
</organism>
<sequence length="556" mass="63042">MSFRATISDPERHQIWSRSVNALSTIYEDVRLTITPSELIIWNINSTDTTLSKVRFSAQFFEEYTFQPREIIFGESGVQVVTDSHGVDHRLYSLQINGRHLSTVSRKPDGDSIKNFAISINNSPTCPDILTNRLLVDVEMESLIRKEYTPQFQPIEYDPIIIDLKYKRNFLNVYGTANSVPSGEAEQLDPKLQTIFNDCRDELSGALFSDDSKMDSKKDNKLTAADEINFICCNQALLKNFIDNCNANVTEEFKLEINVHKLIMTAFTKAIYGKNNDILKNTMSLSNTISVADLEHYCLFTTVDEGESSSGGKKDQTKSIIFKLKDLKNFLSTTWSWKTAQHDNLNIWFCHSGDPILIELKKNDVTLQLVQVTDGSGSHFDHEDHTTGTVIKKAISPEKSKIHAAHGDTSDPRRSPLRSYQKHTTETRISPLKDRPTSNATHAPKRLFVTNDSQATSQRGDSADSRFDLNDQDRFSREPTDLVQEPTNTAPVRAERTGTTIEWGKRPREEDEDFSTLDRQSVLRNEKIKHFQAISKIHETEGLGPTQQTKPKGLFD</sequence>
<reference evidence="2 3" key="1">
    <citation type="submission" date="2020-06" db="EMBL/GenBank/DDBJ databases">
        <title>The yeast mating-type switching endonuclease HO is a domesticated member of an unorthodox homing genetic element family.</title>
        <authorList>
            <person name="Coughlan A.Y."/>
            <person name="Lombardi L."/>
            <person name="Braun-Galleani S."/>
            <person name="Martos A.R."/>
            <person name="Galeote V."/>
            <person name="Bigey F."/>
            <person name="Dequin S."/>
            <person name="Byrne K.P."/>
            <person name="Wolfe K.H."/>
        </authorList>
    </citation>
    <scope>NUCLEOTIDE SEQUENCE [LARGE SCALE GENOMIC DNA]</scope>
    <source>
        <strain evidence="2 3">CBS2947</strain>
    </source>
</reference>
<feature type="compositionally biased region" description="Basic and acidic residues" evidence="1">
    <location>
        <begin position="395"/>
        <end position="414"/>
    </location>
</feature>
<dbReference type="PANTHER" id="PTHR15237">
    <property type="entry name" value="DNA REPAIR PROTEIN RAD9"/>
    <property type="match status" value="1"/>
</dbReference>
<proteinExistence type="predicted"/>
<dbReference type="InterPro" id="IPR046938">
    <property type="entry name" value="DNA_clamp_sf"/>
</dbReference>
<feature type="compositionally biased region" description="Polar residues" evidence="1">
    <location>
        <begin position="450"/>
        <end position="460"/>
    </location>
</feature>
<dbReference type="Pfam" id="PF04139">
    <property type="entry name" value="Rad9"/>
    <property type="match status" value="1"/>
</dbReference>
<dbReference type="PRINTS" id="PR02063">
    <property type="entry name" value="DNADAMAGECP1"/>
</dbReference>
<dbReference type="GO" id="GO:0000076">
    <property type="term" value="P:DNA replication checkpoint signaling"/>
    <property type="evidence" value="ECO:0007669"/>
    <property type="project" value="TreeGrafter"/>
</dbReference>
<accession>A0A7H9HKQ0</accession>
<protein>
    <recommendedName>
        <fullName evidence="4">DNA damage checkpoint protein 1</fullName>
    </recommendedName>
</protein>
<evidence type="ECO:0008006" key="4">
    <source>
        <dbReference type="Google" id="ProtNLM"/>
    </source>
</evidence>
<dbReference type="GO" id="GO:0000725">
    <property type="term" value="P:recombinational repair"/>
    <property type="evidence" value="ECO:0007669"/>
    <property type="project" value="InterPro"/>
</dbReference>
<feature type="compositionally biased region" description="Basic and acidic residues" evidence="1">
    <location>
        <begin position="461"/>
        <end position="480"/>
    </location>
</feature>
<dbReference type="EMBL" id="CP059267">
    <property type="protein sequence ID" value="QLQ77893.1"/>
    <property type="molecule type" value="Genomic_DNA"/>
</dbReference>
<name>A0A7H9HKQ0_9SACH</name>
<feature type="compositionally biased region" description="Basic and acidic residues" evidence="1">
    <location>
        <begin position="423"/>
        <end position="436"/>
    </location>
</feature>
<dbReference type="Gene3D" id="3.70.10.10">
    <property type="match status" value="1"/>
</dbReference>
<gene>
    <name evidence="2" type="ORF">HG537_0A01400</name>
</gene>
<dbReference type="GO" id="GO:0031573">
    <property type="term" value="P:mitotic intra-S DNA damage checkpoint signaling"/>
    <property type="evidence" value="ECO:0007669"/>
    <property type="project" value="InterPro"/>
</dbReference>
<dbReference type="PANTHER" id="PTHR15237:SF0">
    <property type="entry name" value="CELL CYCLE CHECKPOINT CONTROL PROTEIN"/>
    <property type="match status" value="1"/>
</dbReference>
<dbReference type="SUPFAM" id="SSF55979">
    <property type="entry name" value="DNA clamp"/>
    <property type="match status" value="1"/>
</dbReference>
<evidence type="ECO:0000313" key="2">
    <source>
        <dbReference type="EMBL" id="QLQ77893.1"/>
    </source>
</evidence>